<keyword evidence="1" id="KW-0812">Transmembrane</keyword>
<evidence type="ECO:0000313" key="2">
    <source>
        <dbReference type="EMBL" id="RMZ96262.1"/>
    </source>
</evidence>
<dbReference type="AlphaFoldDB" id="A0A3M7PB30"/>
<evidence type="ECO:0000256" key="1">
    <source>
        <dbReference type="SAM" id="Phobius"/>
    </source>
</evidence>
<reference evidence="2 3" key="1">
    <citation type="journal article" date="2018" name="Sci. Rep.">
        <title>Genomic signatures of local adaptation to the degree of environmental predictability in rotifers.</title>
        <authorList>
            <person name="Franch-Gras L."/>
            <person name="Hahn C."/>
            <person name="Garcia-Roger E.M."/>
            <person name="Carmona M.J."/>
            <person name="Serra M."/>
            <person name="Gomez A."/>
        </authorList>
    </citation>
    <scope>NUCLEOTIDE SEQUENCE [LARGE SCALE GENOMIC DNA]</scope>
    <source>
        <strain evidence="2">HYR1</strain>
    </source>
</reference>
<accession>A0A3M7PB30</accession>
<dbReference type="Proteomes" id="UP000276133">
    <property type="component" value="Unassembled WGS sequence"/>
</dbReference>
<keyword evidence="3" id="KW-1185">Reference proteome</keyword>
<evidence type="ECO:0000313" key="3">
    <source>
        <dbReference type="Proteomes" id="UP000276133"/>
    </source>
</evidence>
<proteinExistence type="predicted"/>
<feature type="transmembrane region" description="Helical" evidence="1">
    <location>
        <begin position="110"/>
        <end position="131"/>
    </location>
</feature>
<gene>
    <name evidence="2" type="ORF">BpHYR1_004587</name>
</gene>
<keyword evidence="1" id="KW-1133">Transmembrane helix</keyword>
<protein>
    <submittedName>
        <fullName evidence="2">Uncharacterized protein</fullName>
    </submittedName>
</protein>
<keyword evidence="1" id="KW-0472">Membrane</keyword>
<dbReference type="EMBL" id="REGN01012291">
    <property type="protein sequence ID" value="RMZ96262.1"/>
    <property type="molecule type" value="Genomic_DNA"/>
</dbReference>
<name>A0A3M7PB30_BRAPC</name>
<comment type="caution">
    <text evidence="2">The sequence shown here is derived from an EMBL/GenBank/DDBJ whole genome shotgun (WGS) entry which is preliminary data.</text>
</comment>
<sequence>MPLNGRSNKKIVQNINLRIKNQSGDVFTRHPGQLMREHIFDHEQPNQYLVVGIAIKLIANDMKFDETALLLISSGLISRRHCAEQRRFIRSGHFGVTLAHQLSDHRVLRVPLALVLLVQLALFFLQLALLADLVRPPPSHLVQANLGLKALEVRHVQVLALEHVVDLGLVHRVAQTHILCPYHTVLFGQLLLKTAQKTRQIGRKYEPLFHRYLLLFAHKFLFDFFFDHWKD</sequence>
<organism evidence="2 3">
    <name type="scientific">Brachionus plicatilis</name>
    <name type="common">Marine rotifer</name>
    <name type="synonym">Brachionus muelleri</name>
    <dbReference type="NCBI Taxonomy" id="10195"/>
    <lineage>
        <taxon>Eukaryota</taxon>
        <taxon>Metazoa</taxon>
        <taxon>Spiralia</taxon>
        <taxon>Gnathifera</taxon>
        <taxon>Rotifera</taxon>
        <taxon>Eurotatoria</taxon>
        <taxon>Monogononta</taxon>
        <taxon>Pseudotrocha</taxon>
        <taxon>Ploima</taxon>
        <taxon>Brachionidae</taxon>
        <taxon>Brachionus</taxon>
    </lineage>
</organism>